<proteinExistence type="predicted"/>
<organism evidence="1 2">
    <name type="scientific">Acidisarcina polymorpha</name>
    <dbReference type="NCBI Taxonomy" id="2211140"/>
    <lineage>
        <taxon>Bacteria</taxon>
        <taxon>Pseudomonadati</taxon>
        <taxon>Acidobacteriota</taxon>
        <taxon>Terriglobia</taxon>
        <taxon>Terriglobales</taxon>
        <taxon>Acidobacteriaceae</taxon>
        <taxon>Acidisarcina</taxon>
    </lineage>
</organism>
<dbReference type="KEGG" id="abas:ACPOL_3104"/>
<dbReference type="EMBL" id="CP030840">
    <property type="protein sequence ID" value="AXC12399.1"/>
    <property type="molecule type" value="Genomic_DNA"/>
</dbReference>
<reference evidence="1 2" key="1">
    <citation type="journal article" date="2018" name="Front. Microbiol.">
        <title>Hydrolytic Capabilities as a Key to Environmental Success: Chitinolytic and Cellulolytic Acidobacteria From Acidic Sub-arctic Soils and Boreal Peatlands.</title>
        <authorList>
            <person name="Belova S.E."/>
            <person name="Ravin N.V."/>
            <person name="Pankratov T.A."/>
            <person name="Rakitin A.L."/>
            <person name="Ivanova A.A."/>
            <person name="Beletsky A.V."/>
            <person name="Mardanov A.V."/>
            <person name="Sinninghe Damste J.S."/>
            <person name="Dedysh S.N."/>
        </authorList>
    </citation>
    <scope>NUCLEOTIDE SEQUENCE [LARGE SCALE GENOMIC DNA]</scope>
    <source>
        <strain evidence="1 2">SBC82</strain>
    </source>
</reference>
<gene>
    <name evidence="1" type="ORF">ACPOL_3104</name>
</gene>
<evidence type="ECO:0000313" key="1">
    <source>
        <dbReference type="EMBL" id="AXC12399.1"/>
    </source>
</evidence>
<sequence length="38" mass="4088">MSAVAICLRCCWSRGNRGVGSKIPYVTDVLSIPNSFDA</sequence>
<dbReference type="AlphaFoldDB" id="A0A2Z5G043"/>
<name>A0A2Z5G043_9BACT</name>
<accession>A0A2Z5G043</accession>
<dbReference type="Proteomes" id="UP000253606">
    <property type="component" value="Chromosome"/>
</dbReference>
<protein>
    <submittedName>
        <fullName evidence="1">Uncharacterized protein</fullName>
    </submittedName>
</protein>
<evidence type="ECO:0000313" key="2">
    <source>
        <dbReference type="Proteomes" id="UP000253606"/>
    </source>
</evidence>
<keyword evidence="2" id="KW-1185">Reference proteome</keyword>